<dbReference type="Proteomes" id="UP001500454">
    <property type="component" value="Unassembled WGS sequence"/>
</dbReference>
<dbReference type="PANTHER" id="PTHR36437:SF2">
    <property type="entry name" value="GLYOXALASE_BLEOMYCIN RESISTANCE PROTEIN_DIOXYGENASE"/>
    <property type="match status" value="1"/>
</dbReference>
<dbReference type="EMBL" id="BAABHA010000015">
    <property type="protein sequence ID" value="GAA4390738.1"/>
    <property type="molecule type" value="Genomic_DNA"/>
</dbReference>
<feature type="domain" description="VOC" evidence="1">
    <location>
        <begin position="4"/>
        <end position="128"/>
    </location>
</feature>
<dbReference type="Gene3D" id="3.10.180.10">
    <property type="entry name" value="2,3-Dihydroxybiphenyl 1,2-Dioxygenase, domain 1"/>
    <property type="match status" value="1"/>
</dbReference>
<dbReference type="SUPFAM" id="SSF54593">
    <property type="entry name" value="Glyoxalase/Bleomycin resistance protein/Dihydroxybiphenyl dioxygenase"/>
    <property type="match status" value="1"/>
</dbReference>
<dbReference type="InterPro" id="IPR004360">
    <property type="entry name" value="Glyas_Fos-R_dOase_dom"/>
</dbReference>
<name>A0ABP8JH09_9BACT</name>
<evidence type="ECO:0000313" key="3">
    <source>
        <dbReference type="Proteomes" id="UP001500454"/>
    </source>
</evidence>
<dbReference type="InterPro" id="IPR029068">
    <property type="entry name" value="Glyas_Bleomycin-R_OHBP_Dase"/>
</dbReference>
<evidence type="ECO:0000313" key="2">
    <source>
        <dbReference type="EMBL" id="GAA4390738.1"/>
    </source>
</evidence>
<gene>
    <name evidence="2" type="ORF">GCM10023186_39280</name>
</gene>
<dbReference type="InterPro" id="IPR037523">
    <property type="entry name" value="VOC_core"/>
</dbReference>
<organism evidence="2 3">
    <name type="scientific">Hymenobacter koreensis</name>
    <dbReference type="NCBI Taxonomy" id="1084523"/>
    <lineage>
        <taxon>Bacteria</taxon>
        <taxon>Pseudomonadati</taxon>
        <taxon>Bacteroidota</taxon>
        <taxon>Cytophagia</taxon>
        <taxon>Cytophagales</taxon>
        <taxon>Hymenobacteraceae</taxon>
        <taxon>Hymenobacter</taxon>
    </lineage>
</organism>
<accession>A0ABP8JH09</accession>
<sequence>MSQRIAQFTLLVADYDAAIAFYTHKLGFTLLEDTPLSPTKRWVLVAPSGGTGSALLLALADNDAQHRCIGNQAGGRVLLFLYTNDFWRDYQRMLARHVEFKEKPREEAYGTVAVFSDLYGNLWDLLEPK</sequence>
<proteinExistence type="predicted"/>
<keyword evidence="3" id="KW-1185">Reference proteome</keyword>
<protein>
    <submittedName>
        <fullName evidence="2">VOC family protein</fullName>
    </submittedName>
</protein>
<comment type="caution">
    <text evidence="2">The sequence shown here is derived from an EMBL/GenBank/DDBJ whole genome shotgun (WGS) entry which is preliminary data.</text>
</comment>
<evidence type="ECO:0000259" key="1">
    <source>
        <dbReference type="PROSITE" id="PS51819"/>
    </source>
</evidence>
<reference evidence="3" key="1">
    <citation type="journal article" date="2019" name="Int. J. Syst. Evol. Microbiol.">
        <title>The Global Catalogue of Microorganisms (GCM) 10K type strain sequencing project: providing services to taxonomists for standard genome sequencing and annotation.</title>
        <authorList>
            <consortium name="The Broad Institute Genomics Platform"/>
            <consortium name="The Broad Institute Genome Sequencing Center for Infectious Disease"/>
            <person name="Wu L."/>
            <person name="Ma J."/>
        </authorList>
    </citation>
    <scope>NUCLEOTIDE SEQUENCE [LARGE SCALE GENOMIC DNA]</scope>
    <source>
        <strain evidence="3">JCM 17924</strain>
    </source>
</reference>
<dbReference type="Pfam" id="PF00903">
    <property type="entry name" value="Glyoxalase"/>
    <property type="match status" value="1"/>
</dbReference>
<dbReference type="PROSITE" id="PS51819">
    <property type="entry name" value="VOC"/>
    <property type="match status" value="1"/>
</dbReference>
<dbReference type="PANTHER" id="PTHR36437">
    <property type="entry name" value="GLYOXALASE/BLEOMYCIN RESISTANCE PROTEIN/DIOXYGENASE"/>
    <property type="match status" value="1"/>
</dbReference>
<dbReference type="CDD" id="cd07263">
    <property type="entry name" value="VOC_like"/>
    <property type="match status" value="1"/>
</dbReference>
<dbReference type="RefSeq" id="WP_345226998.1">
    <property type="nucleotide sequence ID" value="NZ_BAABHA010000015.1"/>
</dbReference>